<proteinExistence type="predicted"/>
<dbReference type="Proteomes" id="UP000628840">
    <property type="component" value="Unassembled WGS sequence"/>
</dbReference>
<evidence type="ECO:0000256" key="1">
    <source>
        <dbReference type="SAM" id="Phobius"/>
    </source>
</evidence>
<protein>
    <submittedName>
        <fullName evidence="2">Uncharacterized protein</fullName>
    </submittedName>
</protein>
<sequence length="111" mass="11861">MVDIEDVARWLSGRSVWWPFTALALLVLTRVAVGTEGPLGVLGVPGALLVQAYDRALAATVGVGALGPADPVGLAVCCYLLALPVAAVLRTFAAAWRWRKGLLYPEEYPHY</sequence>
<feature type="transmembrane region" description="Helical" evidence="1">
    <location>
        <begin position="72"/>
        <end position="93"/>
    </location>
</feature>
<keyword evidence="1" id="KW-0812">Transmembrane</keyword>
<dbReference type="EMBL" id="BMPF01000001">
    <property type="protein sequence ID" value="GGL29627.1"/>
    <property type="molecule type" value="Genomic_DNA"/>
</dbReference>
<dbReference type="AlphaFoldDB" id="A0A830ETU8"/>
<comment type="caution">
    <text evidence="2">The sequence shown here is derived from an EMBL/GenBank/DDBJ whole genome shotgun (WGS) entry which is preliminary data.</text>
</comment>
<accession>A0A830ETU8</accession>
<organism evidence="2 3">
    <name type="scientific">Halarchaeum grantii</name>
    <dbReference type="NCBI Taxonomy" id="1193105"/>
    <lineage>
        <taxon>Archaea</taxon>
        <taxon>Methanobacteriati</taxon>
        <taxon>Methanobacteriota</taxon>
        <taxon>Stenosarchaea group</taxon>
        <taxon>Halobacteria</taxon>
        <taxon>Halobacteriales</taxon>
        <taxon>Halobacteriaceae</taxon>
    </lineage>
</organism>
<name>A0A830ETU8_9EURY</name>
<reference evidence="2 3" key="1">
    <citation type="journal article" date="2019" name="Int. J. Syst. Evol. Microbiol.">
        <title>The Global Catalogue of Microorganisms (GCM) 10K type strain sequencing project: providing services to taxonomists for standard genome sequencing and annotation.</title>
        <authorList>
            <consortium name="The Broad Institute Genomics Platform"/>
            <consortium name="The Broad Institute Genome Sequencing Center for Infectious Disease"/>
            <person name="Wu L."/>
            <person name="Ma J."/>
        </authorList>
    </citation>
    <scope>NUCLEOTIDE SEQUENCE [LARGE SCALE GENOMIC DNA]</scope>
    <source>
        <strain evidence="2 3">JCM 19585</strain>
    </source>
</reference>
<evidence type="ECO:0000313" key="2">
    <source>
        <dbReference type="EMBL" id="GGL29627.1"/>
    </source>
</evidence>
<evidence type="ECO:0000313" key="3">
    <source>
        <dbReference type="Proteomes" id="UP000628840"/>
    </source>
</evidence>
<feature type="transmembrane region" description="Helical" evidence="1">
    <location>
        <begin position="16"/>
        <end position="33"/>
    </location>
</feature>
<keyword evidence="3" id="KW-1185">Reference proteome</keyword>
<dbReference type="RefSeq" id="WP_188880277.1">
    <property type="nucleotide sequence ID" value="NZ_BMPF01000001.1"/>
</dbReference>
<gene>
    <name evidence="2" type="ORF">GCM10009037_11650</name>
</gene>
<keyword evidence="1" id="KW-1133">Transmembrane helix</keyword>
<dbReference type="OrthoDB" id="269415at2157"/>
<keyword evidence="1" id="KW-0472">Membrane</keyword>